<evidence type="ECO:0000256" key="3">
    <source>
        <dbReference type="ARBA" id="ARBA00022676"/>
    </source>
</evidence>
<feature type="domain" description="Glycosyltransferase RgtA/B/C/D-like" evidence="9">
    <location>
        <begin position="82"/>
        <end position="225"/>
    </location>
</feature>
<evidence type="ECO:0000256" key="5">
    <source>
        <dbReference type="ARBA" id="ARBA00022692"/>
    </source>
</evidence>
<evidence type="ECO:0000313" key="11">
    <source>
        <dbReference type="Proteomes" id="UP000176445"/>
    </source>
</evidence>
<protein>
    <recommendedName>
        <fullName evidence="9">Glycosyltransferase RgtA/B/C/D-like domain-containing protein</fullName>
    </recommendedName>
</protein>
<dbReference type="Pfam" id="PF13231">
    <property type="entry name" value="PMT_2"/>
    <property type="match status" value="1"/>
</dbReference>
<evidence type="ECO:0000256" key="2">
    <source>
        <dbReference type="ARBA" id="ARBA00022475"/>
    </source>
</evidence>
<feature type="transmembrane region" description="Helical" evidence="8">
    <location>
        <begin position="146"/>
        <end position="163"/>
    </location>
</feature>
<feature type="transmembrane region" description="Helical" evidence="8">
    <location>
        <begin position="340"/>
        <end position="365"/>
    </location>
</feature>
<evidence type="ECO:0000259" key="9">
    <source>
        <dbReference type="Pfam" id="PF13231"/>
    </source>
</evidence>
<keyword evidence="3" id="KW-0328">Glycosyltransferase</keyword>
<feature type="transmembrane region" description="Helical" evidence="8">
    <location>
        <begin position="77"/>
        <end position="100"/>
    </location>
</feature>
<comment type="caution">
    <text evidence="10">The sequence shown here is derived from an EMBL/GenBank/DDBJ whole genome shotgun (WGS) entry which is preliminary data.</text>
</comment>
<keyword evidence="7 8" id="KW-0472">Membrane</keyword>
<feature type="transmembrane region" description="Helical" evidence="8">
    <location>
        <begin position="12"/>
        <end position="31"/>
    </location>
</feature>
<evidence type="ECO:0000256" key="6">
    <source>
        <dbReference type="ARBA" id="ARBA00022989"/>
    </source>
</evidence>
<reference evidence="10 11" key="1">
    <citation type="journal article" date="2016" name="Nat. Commun.">
        <title>Thousands of microbial genomes shed light on interconnected biogeochemical processes in an aquifer system.</title>
        <authorList>
            <person name="Anantharaman K."/>
            <person name="Brown C.T."/>
            <person name="Hug L.A."/>
            <person name="Sharon I."/>
            <person name="Castelle C.J."/>
            <person name="Probst A.J."/>
            <person name="Thomas B.C."/>
            <person name="Singh A."/>
            <person name="Wilkins M.J."/>
            <person name="Karaoz U."/>
            <person name="Brodie E.L."/>
            <person name="Williams K.H."/>
            <person name="Hubbard S.S."/>
            <person name="Banfield J.F."/>
        </authorList>
    </citation>
    <scope>NUCLEOTIDE SEQUENCE [LARGE SCALE GENOMIC DNA]</scope>
</reference>
<evidence type="ECO:0000256" key="7">
    <source>
        <dbReference type="ARBA" id="ARBA00023136"/>
    </source>
</evidence>
<dbReference type="EMBL" id="MFKW01000067">
    <property type="protein sequence ID" value="OGG49759.1"/>
    <property type="molecule type" value="Genomic_DNA"/>
</dbReference>
<keyword evidence="5 8" id="KW-0812">Transmembrane</keyword>
<dbReference type="GO" id="GO:0009103">
    <property type="term" value="P:lipopolysaccharide biosynthetic process"/>
    <property type="evidence" value="ECO:0007669"/>
    <property type="project" value="UniProtKB-ARBA"/>
</dbReference>
<feature type="transmembrane region" description="Helical" evidence="8">
    <location>
        <begin position="121"/>
        <end position="140"/>
    </location>
</feature>
<feature type="transmembrane region" description="Helical" evidence="8">
    <location>
        <begin position="297"/>
        <end position="320"/>
    </location>
</feature>
<comment type="subcellular location">
    <subcellularLocation>
        <location evidence="1">Cell membrane</location>
        <topology evidence="1">Multi-pass membrane protein</topology>
    </subcellularLocation>
</comment>
<proteinExistence type="predicted"/>
<gene>
    <name evidence="10" type="ORF">A2704_03555</name>
</gene>
<accession>A0A1F6CKJ6</accession>
<keyword evidence="6 8" id="KW-1133">Transmembrane helix</keyword>
<evidence type="ECO:0000256" key="8">
    <source>
        <dbReference type="SAM" id="Phobius"/>
    </source>
</evidence>
<dbReference type="InterPro" id="IPR050297">
    <property type="entry name" value="LipidA_mod_glycosyltrf_83"/>
</dbReference>
<name>A0A1F6CKJ6_9BACT</name>
<dbReference type="Proteomes" id="UP000176445">
    <property type="component" value="Unassembled WGS sequence"/>
</dbReference>
<dbReference type="PANTHER" id="PTHR33908">
    <property type="entry name" value="MANNOSYLTRANSFERASE YKCB-RELATED"/>
    <property type="match status" value="1"/>
</dbReference>
<dbReference type="PANTHER" id="PTHR33908:SF11">
    <property type="entry name" value="MEMBRANE PROTEIN"/>
    <property type="match status" value="1"/>
</dbReference>
<dbReference type="GO" id="GO:0016763">
    <property type="term" value="F:pentosyltransferase activity"/>
    <property type="evidence" value="ECO:0007669"/>
    <property type="project" value="TreeGrafter"/>
</dbReference>
<keyword evidence="2" id="KW-1003">Cell membrane</keyword>
<sequence>MTYLRTYRWEITLALLALCVHTILFLVVMQVNDGSVIDTVRADDGYFEIATNVLAGNGFSMATTSPYAPNALRTPGYIYLLAGLLGTVGIAGAAIVQILLASAIPVLGMHIARRITNSARIGIALGIILALDPTLALLSFQFYTDTLFLVLFFAWTLLIFRYLEQPRWTMLVTSAAVLGLAILVRPTAQYIPLLLVPFIVWRFGAQDWRRGVAHVAVYLAIIAVILTPWIARNYSEFGATGLSSQGPYVLYTNFAPAVLSVARGSEFATEFTTFSTYGERTSNVITPKNGDEYVAKALEVIFMHPIATAFVAVKSLFTFFTNDGVYTLLVITGYEPANFLWLLIPARLVWIAITIAAFIGALVYLLKQRSQLAILIILLIAYFALTSTIAAFGTNPRYRLPVDPIILALAAVGGTYCIQRVRHVLNGQLG</sequence>
<evidence type="ECO:0000256" key="1">
    <source>
        <dbReference type="ARBA" id="ARBA00004651"/>
    </source>
</evidence>
<evidence type="ECO:0000313" key="10">
    <source>
        <dbReference type="EMBL" id="OGG49759.1"/>
    </source>
</evidence>
<organism evidence="10 11">
    <name type="scientific">Candidatus Kaiserbacteria bacterium RIFCSPHIGHO2_01_FULL_54_36b</name>
    <dbReference type="NCBI Taxonomy" id="1798483"/>
    <lineage>
        <taxon>Bacteria</taxon>
        <taxon>Candidatus Kaiseribacteriota</taxon>
    </lineage>
</organism>
<dbReference type="GO" id="GO:0005886">
    <property type="term" value="C:plasma membrane"/>
    <property type="evidence" value="ECO:0007669"/>
    <property type="project" value="UniProtKB-SubCell"/>
</dbReference>
<dbReference type="InterPro" id="IPR038731">
    <property type="entry name" value="RgtA/B/C-like"/>
</dbReference>
<keyword evidence="4" id="KW-0808">Transferase</keyword>
<evidence type="ECO:0000256" key="4">
    <source>
        <dbReference type="ARBA" id="ARBA00022679"/>
    </source>
</evidence>
<feature type="transmembrane region" description="Helical" evidence="8">
    <location>
        <begin position="372"/>
        <end position="392"/>
    </location>
</feature>
<feature type="transmembrane region" description="Helical" evidence="8">
    <location>
        <begin position="175"/>
        <end position="200"/>
    </location>
</feature>
<feature type="transmembrane region" description="Helical" evidence="8">
    <location>
        <begin position="212"/>
        <end position="231"/>
    </location>
</feature>
<dbReference type="AlphaFoldDB" id="A0A1F6CKJ6"/>